<keyword evidence="3" id="KW-1185">Reference proteome</keyword>
<evidence type="ECO:0000313" key="3">
    <source>
        <dbReference type="Proteomes" id="UP000182987"/>
    </source>
</evidence>
<reference evidence="3" key="1">
    <citation type="submission" date="2016-09" db="EMBL/GenBank/DDBJ databases">
        <authorList>
            <person name="Lysoe E."/>
        </authorList>
    </citation>
    <scope>NUCLEOTIDE SEQUENCE [LARGE SCALE GENOMIC DNA]</scope>
    <source>
        <strain evidence="3">LJ96T</strain>
    </source>
</reference>
<dbReference type="OrthoDB" id="3776825at2"/>
<dbReference type="KEGG" id="lrz:BJI69_18660"/>
<dbReference type="Proteomes" id="UP000182987">
    <property type="component" value="Chromosome"/>
</dbReference>
<sequence>MSVWEPSDREAVTAAHVEDFIVSHTLRDVRLKDSSRASSHEFDSGPGHGVYFPTTSPHMTHTTTDWAAPGNGVSVSVGVTFYTRHTVHLARVHQFNRVCRKYLHVTPTYPGVSPLSDAIKAPLGLAFAIGRQWALRALTFWHGVKAHKRPDEGWLGEKAPPGSY</sequence>
<dbReference type="AlphaFoldDB" id="A0A1L3EXD7"/>
<dbReference type="STRING" id="1440763.BJI69_18660"/>
<protein>
    <submittedName>
        <fullName evidence="2">Uncharacterized protein</fullName>
    </submittedName>
</protein>
<evidence type="ECO:0000256" key="1">
    <source>
        <dbReference type="SAM" id="MobiDB-lite"/>
    </source>
</evidence>
<feature type="region of interest" description="Disordered" evidence="1">
    <location>
        <begin position="35"/>
        <end position="55"/>
    </location>
</feature>
<name>A0A1L3EXD7_9GAMM</name>
<proteinExistence type="predicted"/>
<organism evidence="2 3">
    <name type="scientific">Luteibacter rhizovicinus DSM 16549</name>
    <dbReference type="NCBI Taxonomy" id="1440763"/>
    <lineage>
        <taxon>Bacteria</taxon>
        <taxon>Pseudomonadati</taxon>
        <taxon>Pseudomonadota</taxon>
        <taxon>Gammaproteobacteria</taxon>
        <taxon>Lysobacterales</taxon>
        <taxon>Rhodanobacteraceae</taxon>
        <taxon>Luteibacter</taxon>
    </lineage>
</organism>
<gene>
    <name evidence="2" type="ORF">BJI69_18660</name>
</gene>
<dbReference type="RefSeq" id="WP_052767326.1">
    <property type="nucleotide sequence ID" value="NZ_CP017480.1"/>
</dbReference>
<dbReference type="EMBL" id="CP017480">
    <property type="protein sequence ID" value="APG05721.1"/>
    <property type="molecule type" value="Genomic_DNA"/>
</dbReference>
<evidence type="ECO:0000313" key="2">
    <source>
        <dbReference type="EMBL" id="APG05721.1"/>
    </source>
</evidence>
<accession>A0A1L3EXD7</accession>